<organism evidence="10 11">
    <name type="scientific">Aureimonas endophytica</name>
    <dbReference type="NCBI Taxonomy" id="2027858"/>
    <lineage>
        <taxon>Bacteria</taxon>
        <taxon>Pseudomonadati</taxon>
        <taxon>Pseudomonadota</taxon>
        <taxon>Alphaproteobacteria</taxon>
        <taxon>Hyphomicrobiales</taxon>
        <taxon>Aurantimonadaceae</taxon>
        <taxon>Aureimonas</taxon>
    </lineage>
</organism>
<evidence type="ECO:0000256" key="3">
    <source>
        <dbReference type="ARBA" id="ARBA00022475"/>
    </source>
</evidence>
<dbReference type="Proteomes" id="UP000644699">
    <property type="component" value="Unassembled WGS sequence"/>
</dbReference>
<evidence type="ECO:0000313" key="10">
    <source>
        <dbReference type="EMBL" id="GGD94786.1"/>
    </source>
</evidence>
<comment type="similarity">
    <text evidence="8">Belongs to the anion channel-forming bestrophin (TC 1.A.46) family.</text>
</comment>
<evidence type="ECO:0000256" key="2">
    <source>
        <dbReference type="ARBA" id="ARBA00022448"/>
    </source>
</evidence>
<accession>A0A917E1D7</accession>
<feature type="transmembrane region" description="Helical" evidence="9">
    <location>
        <begin position="47"/>
        <end position="70"/>
    </location>
</feature>
<keyword evidence="6" id="KW-0406">Ion transport</keyword>
<gene>
    <name evidence="10" type="ORF">GCM10011390_11920</name>
</gene>
<reference evidence="10" key="1">
    <citation type="journal article" date="2014" name="Int. J. Syst. Evol. Microbiol.">
        <title>Complete genome sequence of Corynebacterium casei LMG S-19264T (=DSM 44701T), isolated from a smear-ripened cheese.</title>
        <authorList>
            <consortium name="US DOE Joint Genome Institute (JGI-PGF)"/>
            <person name="Walter F."/>
            <person name="Albersmeier A."/>
            <person name="Kalinowski J."/>
            <person name="Ruckert C."/>
        </authorList>
    </citation>
    <scope>NUCLEOTIDE SEQUENCE</scope>
    <source>
        <strain evidence="10">CGMCC 1.15367</strain>
    </source>
</reference>
<dbReference type="AlphaFoldDB" id="A0A917E1D7"/>
<dbReference type="InterPro" id="IPR044669">
    <property type="entry name" value="YneE/VCCN1/2-like"/>
</dbReference>
<proteinExistence type="inferred from homology"/>
<feature type="transmembrane region" description="Helical" evidence="9">
    <location>
        <begin position="20"/>
        <end position="41"/>
    </location>
</feature>
<dbReference type="EMBL" id="BMIQ01000001">
    <property type="protein sequence ID" value="GGD94786.1"/>
    <property type="molecule type" value="Genomic_DNA"/>
</dbReference>
<dbReference type="RefSeq" id="WP_188907252.1">
    <property type="nucleotide sequence ID" value="NZ_BMIQ01000001.1"/>
</dbReference>
<evidence type="ECO:0000256" key="5">
    <source>
        <dbReference type="ARBA" id="ARBA00022989"/>
    </source>
</evidence>
<sequence length="306" mass="33417">MIVRARPSAFRLFFILRGSIVPRILPQLGLVFALSALVVAAHRLSPALVPGSSAAPFALIGIALSIFLGFRNNAAYDRWWEARKSWGQLVFTCRDLARQTLILDEDAAEGPARAELLRLATAFAHALVLRLRPGASPAKLEASLPAALAARFAASRNGPDLLLRAIGETLARLRRAGRISDVEFGRLDETAGRMAATLAACERIRFTPLPFAYTLLLHRTAYLFCFLLPFGFADTLGWGTPFVSALVAYAFFGLDALGDELEEPFGTFPNCLPIEALAETIEINLREAMGETDLPPLLAPRDWLLM</sequence>
<comment type="subcellular location">
    <subcellularLocation>
        <location evidence="1">Cell membrane</location>
        <topology evidence="1">Multi-pass membrane protein</topology>
    </subcellularLocation>
</comment>
<comment type="caution">
    <text evidence="10">The sequence shown here is derived from an EMBL/GenBank/DDBJ whole genome shotgun (WGS) entry which is preliminary data.</text>
</comment>
<evidence type="ECO:0000313" key="11">
    <source>
        <dbReference type="Proteomes" id="UP000644699"/>
    </source>
</evidence>
<dbReference type="GO" id="GO:0005254">
    <property type="term" value="F:chloride channel activity"/>
    <property type="evidence" value="ECO:0007669"/>
    <property type="project" value="InterPro"/>
</dbReference>
<dbReference type="Pfam" id="PF25539">
    <property type="entry name" value="Bestrophin_2"/>
    <property type="match status" value="1"/>
</dbReference>
<evidence type="ECO:0000256" key="7">
    <source>
        <dbReference type="ARBA" id="ARBA00023136"/>
    </source>
</evidence>
<evidence type="ECO:0000256" key="9">
    <source>
        <dbReference type="SAM" id="Phobius"/>
    </source>
</evidence>
<protein>
    <submittedName>
        <fullName evidence="10">Membrane protein</fullName>
    </submittedName>
</protein>
<keyword evidence="11" id="KW-1185">Reference proteome</keyword>
<dbReference type="PANTHER" id="PTHR33281:SF19">
    <property type="entry name" value="VOLTAGE-DEPENDENT ANION CHANNEL-FORMING PROTEIN YNEE"/>
    <property type="match status" value="1"/>
</dbReference>
<keyword evidence="5 9" id="KW-1133">Transmembrane helix</keyword>
<evidence type="ECO:0000256" key="4">
    <source>
        <dbReference type="ARBA" id="ARBA00022692"/>
    </source>
</evidence>
<keyword evidence="4 9" id="KW-0812">Transmembrane</keyword>
<dbReference type="PANTHER" id="PTHR33281">
    <property type="entry name" value="UPF0187 PROTEIN YNEE"/>
    <property type="match status" value="1"/>
</dbReference>
<name>A0A917E1D7_9HYPH</name>
<keyword evidence="3" id="KW-1003">Cell membrane</keyword>
<evidence type="ECO:0000256" key="1">
    <source>
        <dbReference type="ARBA" id="ARBA00004651"/>
    </source>
</evidence>
<reference evidence="10" key="2">
    <citation type="submission" date="2020-09" db="EMBL/GenBank/DDBJ databases">
        <authorList>
            <person name="Sun Q."/>
            <person name="Zhou Y."/>
        </authorList>
    </citation>
    <scope>NUCLEOTIDE SEQUENCE</scope>
    <source>
        <strain evidence="10">CGMCC 1.15367</strain>
    </source>
</reference>
<dbReference type="GO" id="GO:0005886">
    <property type="term" value="C:plasma membrane"/>
    <property type="evidence" value="ECO:0007669"/>
    <property type="project" value="UniProtKB-SubCell"/>
</dbReference>
<keyword evidence="2" id="KW-0813">Transport</keyword>
<evidence type="ECO:0000256" key="6">
    <source>
        <dbReference type="ARBA" id="ARBA00023065"/>
    </source>
</evidence>
<keyword evidence="7 9" id="KW-0472">Membrane</keyword>
<feature type="transmembrane region" description="Helical" evidence="9">
    <location>
        <begin position="211"/>
        <end position="232"/>
    </location>
</feature>
<evidence type="ECO:0000256" key="8">
    <source>
        <dbReference type="ARBA" id="ARBA00034708"/>
    </source>
</evidence>